<dbReference type="PROSITE" id="PS00154">
    <property type="entry name" value="ATPASE_E1_E2"/>
    <property type="match status" value="1"/>
</dbReference>
<dbReference type="GO" id="GO:0046872">
    <property type="term" value="F:metal ion binding"/>
    <property type="evidence" value="ECO:0007669"/>
    <property type="project" value="UniProtKB-UniRule"/>
</dbReference>
<feature type="transmembrane region" description="Helical" evidence="14">
    <location>
        <begin position="414"/>
        <end position="431"/>
    </location>
</feature>
<dbReference type="InterPro" id="IPR008250">
    <property type="entry name" value="ATPase_P-typ_transduc_dom_A_sf"/>
</dbReference>
<dbReference type="GO" id="GO:0016887">
    <property type="term" value="F:ATP hydrolysis activity"/>
    <property type="evidence" value="ECO:0007669"/>
    <property type="project" value="InterPro"/>
</dbReference>
<dbReference type="Gene3D" id="2.70.150.10">
    <property type="entry name" value="Calcium-transporting ATPase, cytoplasmic transduction domain A"/>
    <property type="match status" value="1"/>
</dbReference>
<evidence type="ECO:0000256" key="12">
    <source>
        <dbReference type="ARBA" id="ARBA00023136"/>
    </source>
</evidence>
<keyword evidence="11 14" id="KW-1133">Transmembrane helix</keyword>
<feature type="transmembrane region" description="Helical" evidence="14">
    <location>
        <begin position="1107"/>
        <end position="1131"/>
    </location>
</feature>
<dbReference type="NCBIfam" id="TIGR01657">
    <property type="entry name" value="P-ATPase-V"/>
    <property type="match status" value="1"/>
</dbReference>
<dbReference type="InterPro" id="IPR023214">
    <property type="entry name" value="HAD_sf"/>
</dbReference>
<evidence type="ECO:0000313" key="19">
    <source>
        <dbReference type="Proteomes" id="UP001497644"/>
    </source>
</evidence>
<feature type="transmembrane region" description="Helical" evidence="14">
    <location>
        <begin position="205"/>
        <end position="228"/>
    </location>
</feature>
<proteinExistence type="inferred from homology"/>
<evidence type="ECO:0000256" key="1">
    <source>
        <dbReference type="ARBA" id="ARBA00004107"/>
    </source>
</evidence>
<dbReference type="GO" id="GO:0031902">
    <property type="term" value="C:late endosome membrane"/>
    <property type="evidence" value="ECO:0007669"/>
    <property type="project" value="UniProtKB-SubCell"/>
</dbReference>
<dbReference type="GO" id="GO:0005524">
    <property type="term" value="F:ATP binding"/>
    <property type="evidence" value="ECO:0007669"/>
    <property type="project" value="UniProtKB-UniRule"/>
</dbReference>
<feature type="transmembrane region" description="Helical" evidence="14">
    <location>
        <begin position="948"/>
        <end position="967"/>
    </location>
</feature>
<dbReference type="FunFam" id="3.40.1110.10:FF:000026">
    <property type="entry name" value="Cation-transporting ATPase"/>
    <property type="match status" value="1"/>
</dbReference>
<dbReference type="Pfam" id="PF00122">
    <property type="entry name" value="E1-E2_ATPase"/>
    <property type="match status" value="1"/>
</dbReference>
<dbReference type="InterPro" id="IPR059000">
    <property type="entry name" value="ATPase_P-type_domA"/>
</dbReference>
<evidence type="ECO:0000259" key="16">
    <source>
        <dbReference type="Pfam" id="PF00690"/>
    </source>
</evidence>
<keyword evidence="9 14" id="KW-0460">Magnesium</keyword>
<dbReference type="InterPro" id="IPR004014">
    <property type="entry name" value="ATPase_P-typ_cation-transptr_N"/>
</dbReference>
<organism evidence="18 19">
    <name type="scientific">Lasius platythorax</name>
    <dbReference type="NCBI Taxonomy" id="488582"/>
    <lineage>
        <taxon>Eukaryota</taxon>
        <taxon>Metazoa</taxon>
        <taxon>Ecdysozoa</taxon>
        <taxon>Arthropoda</taxon>
        <taxon>Hexapoda</taxon>
        <taxon>Insecta</taxon>
        <taxon>Pterygota</taxon>
        <taxon>Neoptera</taxon>
        <taxon>Endopterygota</taxon>
        <taxon>Hymenoptera</taxon>
        <taxon>Apocrita</taxon>
        <taxon>Aculeata</taxon>
        <taxon>Formicoidea</taxon>
        <taxon>Formicidae</taxon>
        <taxon>Formicinae</taxon>
        <taxon>Lasius</taxon>
        <taxon>Lasius</taxon>
    </lineage>
</organism>
<evidence type="ECO:0000256" key="11">
    <source>
        <dbReference type="ARBA" id="ARBA00022989"/>
    </source>
</evidence>
<dbReference type="InterPro" id="IPR023298">
    <property type="entry name" value="ATPase_P-typ_TM_dom_sf"/>
</dbReference>
<dbReference type="SUPFAM" id="SSF81653">
    <property type="entry name" value="Calcium ATPase, transduction domain A"/>
    <property type="match status" value="1"/>
</dbReference>
<dbReference type="GO" id="GO:0006874">
    <property type="term" value="P:intracellular calcium ion homeostasis"/>
    <property type="evidence" value="ECO:0007669"/>
    <property type="project" value="TreeGrafter"/>
</dbReference>
<dbReference type="Proteomes" id="UP001497644">
    <property type="component" value="Chromosome 7"/>
</dbReference>
<name>A0AAV2P164_9HYME</name>
<dbReference type="Pfam" id="PF12409">
    <property type="entry name" value="P5-ATPase"/>
    <property type="match status" value="1"/>
</dbReference>
<evidence type="ECO:0000313" key="18">
    <source>
        <dbReference type="EMBL" id="CAL1686412.1"/>
    </source>
</evidence>
<dbReference type="PRINTS" id="PR00119">
    <property type="entry name" value="CATATPASE"/>
</dbReference>
<dbReference type="InterPro" id="IPR001757">
    <property type="entry name" value="P_typ_ATPase"/>
</dbReference>
<feature type="transmembrane region" description="Helical" evidence="14">
    <location>
        <begin position="1067"/>
        <end position="1087"/>
    </location>
</feature>
<evidence type="ECO:0000256" key="8">
    <source>
        <dbReference type="ARBA" id="ARBA00022840"/>
    </source>
</evidence>
<sequence length="1236" mass="140585">MIDANEVNDNTKSDVLWQKIHADQNEHLRIYGFEKSLLRTIVTYVLYILSIGWIRLLFHWYPRLHLYATHRKCTLNRATKILVIDDYQGEYKSYFVRDVQKISTKDLSVQSFAATIIDHQDLVEKIKDKKLKINLENGTRCEVYEYKAFWCKKKCYIWDVTKHVFSRLVGLDNGTLCSEFHLSCSSGLSKEEQLLRRIVYGNNDIVVQLQSIGVLLLLEVLNPFYIFQVFTVALWLAEDYLYYTIAIILMSLFGITSTIIQTRKNQLNLRGTIASSENIQVRVLRNTGIFENISSRELVPGDVIELPKHQATLACDAVLLTGQCILNESMLTGESIPVRKTSLPSHHVLYDAKEFTHHTLYSGTTIIQTKYHGDQPALARVIRTGFLTNRGGLIAAILYPPPADFKFDKDSYKFIGILAFIATLAVIYTVITKVSRGITASDVTIKALDIITIVIPPALPAAMTVGKLYAQARLKRARIYCINNRVINVSGSINCICFDKTGTLTEDGLDMWGVVPCTNGVFDEAETDISKLRDHPLFKGMLVCHSLTLINGKLCGDPLDVKMFESTKWILKESDCMDVNKYDAIAPVVVKLPENNFTENINEEISEIGIIQQYQFSSSLQRMSVIVRVLGSDDFRAYTKGSPEMIINLSKTETVPNDISLVLERYTRQGYRVIAMGRRTISENNAEVSKLSREAVERDLEFLGLVVLENRLKQPTASVITELREANIRVVMITGDNIQTAISVAKECGILSIEEHIVDVVVASTGGEKNRPEILFNIQSQSSTLNSRDQVLATQTIQDVERGITNCNYRFALTGQTWQALREHYPDFVDRICVRGTIFARMSSDQKQQLIIELMRLGYYVAMCGDGANDCGALRAAHVGISLSEAESSVASPFTSRVPDISCVPKVIREGRAALITSFGIFKFMIAYSLTEFLSVIILYSIDSNLTDLQFLFIDICLIVNFAFFFGKTHAYKKKLSKTRPMTSLIGLTPLLSLTLHMSVMIVFQVTAYHVVRQFSWFTPFVPTSNIRYTCYENYSVYCVSIFQYITMAIIFSRGKPYRRPIYTNSAFMFSIFLLTLICAYITVYPADWIVNALQLILPPVYDWRLIILALAIINFLICFFVESIIIERIIENALKRRMYKPNKSKKRYLKIEYELKNCENWPKFGKQLSILSTLRKEDDVRNITNITRNNYCPNNITNNRMANDFSNSIKLPRRNINKKNGFENLGFVNDQVSYT</sequence>
<feature type="transmembrane region" description="Helical" evidence="14">
    <location>
        <begin position="41"/>
        <end position="61"/>
    </location>
</feature>
<keyword evidence="7" id="KW-0967">Endosome</keyword>
<dbReference type="InterPro" id="IPR036412">
    <property type="entry name" value="HAD-like_sf"/>
</dbReference>
<feature type="transmembrane region" description="Helical" evidence="14">
    <location>
        <begin position="988"/>
        <end position="1012"/>
    </location>
</feature>
<feature type="transmembrane region" description="Helical" evidence="14">
    <location>
        <begin position="451"/>
        <end position="470"/>
    </location>
</feature>
<evidence type="ECO:0000256" key="9">
    <source>
        <dbReference type="ARBA" id="ARBA00022842"/>
    </source>
</evidence>
<accession>A0AAV2P164</accession>
<comment type="catalytic activity">
    <reaction evidence="13 14">
        <text>ATP + H2O = ADP + phosphate + H(+)</text>
        <dbReference type="Rhea" id="RHEA:13065"/>
        <dbReference type="ChEBI" id="CHEBI:15377"/>
        <dbReference type="ChEBI" id="CHEBI:15378"/>
        <dbReference type="ChEBI" id="CHEBI:30616"/>
        <dbReference type="ChEBI" id="CHEBI:43474"/>
        <dbReference type="ChEBI" id="CHEBI:456216"/>
    </reaction>
</comment>
<comment type="similarity">
    <text evidence="2 14">Belongs to the cation transport ATPase (P-type) (TC 3.A.3) family. Type V subfamily.</text>
</comment>
<keyword evidence="5 14" id="KW-0479">Metal-binding</keyword>
<evidence type="ECO:0000256" key="3">
    <source>
        <dbReference type="ARBA" id="ARBA00022553"/>
    </source>
</evidence>
<feature type="transmembrane region" description="Helical" evidence="14">
    <location>
        <begin position="240"/>
        <end position="260"/>
    </location>
</feature>
<feature type="domain" description="Cation-transporting P-type ATPase N-terminal" evidence="16">
    <location>
        <begin position="175"/>
        <end position="234"/>
    </location>
</feature>
<reference evidence="18" key="1">
    <citation type="submission" date="2024-04" db="EMBL/GenBank/DDBJ databases">
        <authorList>
            <consortium name="Molecular Ecology Group"/>
        </authorList>
    </citation>
    <scope>NUCLEOTIDE SEQUENCE</scope>
</reference>
<dbReference type="NCBIfam" id="TIGR01494">
    <property type="entry name" value="ATPase_P-type"/>
    <property type="match status" value="3"/>
</dbReference>
<gene>
    <name evidence="18" type="ORF">LPLAT_LOCUS11802</name>
</gene>
<dbReference type="SUPFAM" id="SSF81665">
    <property type="entry name" value="Calcium ATPase, transmembrane domain M"/>
    <property type="match status" value="1"/>
</dbReference>
<dbReference type="InterPro" id="IPR044492">
    <property type="entry name" value="P_typ_ATPase_HD_dom"/>
</dbReference>
<dbReference type="EMBL" id="OZ034830">
    <property type="protein sequence ID" value="CAL1686412.1"/>
    <property type="molecule type" value="Genomic_DNA"/>
</dbReference>
<feature type="transmembrane region" description="Helical" evidence="14">
    <location>
        <begin position="921"/>
        <end position="942"/>
    </location>
</feature>
<dbReference type="SFLD" id="SFLDF00027">
    <property type="entry name" value="p-type_atpase"/>
    <property type="match status" value="1"/>
</dbReference>
<dbReference type="GO" id="GO:0015203">
    <property type="term" value="F:polyamine transmembrane transporter activity"/>
    <property type="evidence" value="ECO:0007669"/>
    <property type="project" value="TreeGrafter"/>
</dbReference>
<keyword evidence="4 14" id="KW-0812">Transmembrane</keyword>
<dbReference type="AlphaFoldDB" id="A0AAV2P164"/>
<dbReference type="GO" id="GO:0140358">
    <property type="term" value="F:P-type transmembrane transporter activity"/>
    <property type="evidence" value="ECO:0007669"/>
    <property type="project" value="InterPro"/>
</dbReference>
<feature type="domain" description="P5B-type ATPase N-terminal" evidence="17">
    <location>
        <begin position="25"/>
        <end position="115"/>
    </location>
</feature>
<dbReference type="GO" id="GO:0019829">
    <property type="term" value="F:ATPase-coupled monoatomic cation transmembrane transporter activity"/>
    <property type="evidence" value="ECO:0007669"/>
    <property type="project" value="UniProtKB-UniRule"/>
</dbReference>
<feature type="transmembrane region" description="Helical" evidence="14">
    <location>
        <begin position="1035"/>
        <end position="1055"/>
    </location>
</feature>
<evidence type="ECO:0000256" key="6">
    <source>
        <dbReference type="ARBA" id="ARBA00022741"/>
    </source>
</evidence>
<dbReference type="Pfam" id="PF00690">
    <property type="entry name" value="Cation_ATPase_N"/>
    <property type="match status" value="1"/>
</dbReference>
<dbReference type="InterPro" id="IPR006544">
    <property type="entry name" value="P-type_TPase_V"/>
</dbReference>
<evidence type="ECO:0000256" key="4">
    <source>
        <dbReference type="ARBA" id="ARBA00022692"/>
    </source>
</evidence>
<dbReference type="PANTHER" id="PTHR45630">
    <property type="entry name" value="CATION-TRANSPORTING ATPASE-RELATED"/>
    <property type="match status" value="1"/>
</dbReference>
<evidence type="ECO:0000256" key="5">
    <source>
        <dbReference type="ARBA" id="ARBA00022723"/>
    </source>
</evidence>
<dbReference type="Gene3D" id="3.40.1110.10">
    <property type="entry name" value="Calcium-transporting ATPase, cytoplasmic domain N"/>
    <property type="match status" value="1"/>
</dbReference>
<dbReference type="InterPro" id="IPR023299">
    <property type="entry name" value="ATPase_P-typ_cyto_dom_N"/>
</dbReference>
<dbReference type="EC" id="7.2.2.-" evidence="14"/>
<keyword evidence="8 14" id="KW-0067">ATP-binding</keyword>
<dbReference type="SUPFAM" id="SSF56784">
    <property type="entry name" value="HAD-like"/>
    <property type="match status" value="1"/>
</dbReference>
<evidence type="ECO:0000256" key="13">
    <source>
        <dbReference type="ARBA" id="ARBA00049360"/>
    </source>
</evidence>
<evidence type="ECO:0000256" key="14">
    <source>
        <dbReference type="RuleBase" id="RU362082"/>
    </source>
</evidence>
<evidence type="ECO:0000259" key="17">
    <source>
        <dbReference type="Pfam" id="PF12409"/>
    </source>
</evidence>
<feature type="domain" description="P-type ATPase A" evidence="15">
    <location>
        <begin position="279"/>
        <end position="393"/>
    </location>
</feature>
<evidence type="ECO:0000259" key="15">
    <source>
        <dbReference type="Pfam" id="PF00122"/>
    </source>
</evidence>
<keyword evidence="10 14" id="KW-1278">Translocase</keyword>
<dbReference type="Pfam" id="PF13246">
    <property type="entry name" value="Cation_ATPase"/>
    <property type="match status" value="1"/>
</dbReference>
<dbReference type="FunFam" id="3.40.50.1000:FF:000068">
    <property type="entry name" value="Cation-transporting ATPase"/>
    <property type="match status" value="1"/>
</dbReference>
<dbReference type="SFLD" id="SFLDG00002">
    <property type="entry name" value="C1.7:_P-type_atpase_like"/>
    <property type="match status" value="1"/>
</dbReference>
<keyword evidence="19" id="KW-1185">Reference proteome</keyword>
<dbReference type="Gene3D" id="3.40.50.1000">
    <property type="entry name" value="HAD superfamily/HAD-like"/>
    <property type="match status" value="1"/>
</dbReference>
<keyword evidence="3" id="KW-0597">Phosphoprotein</keyword>
<evidence type="ECO:0000256" key="10">
    <source>
        <dbReference type="ARBA" id="ARBA00022967"/>
    </source>
</evidence>
<dbReference type="FunFam" id="1.20.1110.10:FF:000023">
    <property type="entry name" value="Cation-transporting ATPase"/>
    <property type="match status" value="1"/>
</dbReference>
<evidence type="ECO:0000256" key="7">
    <source>
        <dbReference type="ARBA" id="ARBA00022753"/>
    </source>
</evidence>
<dbReference type="InterPro" id="IPR018303">
    <property type="entry name" value="ATPase_P-typ_P_site"/>
</dbReference>
<dbReference type="InterPro" id="IPR047819">
    <property type="entry name" value="P5A-ATPase_N"/>
</dbReference>
<comment type="subcellular location">
    <subcellularLocation>
        <location evidence="1">Late endosome membrane</location>
        <topology evidence="1">Multi-pass membrane protein</topology>
    </subcellularLocation>
    <subcellularLocation>
        <location evidence="14">Membrane</location>
        <topology evidence="14">Multi-pass membrane protein</topology>
    </subcellularLocation>
</comment>
<keyword evidence="12 14" id="KW-0472">Membrane</keyword>
<dbReference type="Gene3D" id="1.20.1110.10">
    <property type="entry name" value="Calcium-transporting ATPase, transmembrane domain"/>
    <property type="match status" value="1"/>
</dbReference>
<protein>
    <recommendedName>
        <fullName evidence="14">Cation-transporting ATPase</fullName>
        <ecNumber evidence="14">7.2.2.-</ecNumber>
    </recommendedName>
</protein>
<dbReference type="SFLD" id="SFLDS00003">
    <property type="entry name" value="Haloacid_Dehalogenase"/>
    <property type="match status" value="1"/>
</dbReference>
<keyword evidence="6 14" id="KW-0547">Nucleotide-binding</keyword>
<dbReference type="SUPFAM" id="SSF81660">
    <property type="entry name" value="Metal cation-transporting ATPase, ATP-binding domain N"/>
    <property type="match status" value="1"/>
</dbReference>
<dbReference type="PANTHER" id="PTHR45630:SF8">
    <property type="entry name" value="CATION-TRANSPORTING ATPASE"/>
    <property type="match status" value="1"/>
</dbReference>
<evidence type="ECO:0000256" key="2">
    <source>
        <dbReference type="ARBA" id="ARBA00006000"/>
    </source>
</evidence>